<name>A0ABY4CUH2_9BACT</name>
<dbReference type="RefSeq" id="WP_243796644.1">
    <property type="nucleotide sequence ID" value="NZ_CP094669.1"/>
</dbReference>
<accession>A0ABY4CUH2</accession>
<protein>
    <submittedName>
        <fullName evidence="1">Uncharacterized protein</fullName>
    </submittedName>
</protein>
<reference evidence="1 2" key="1">
    <citation type="submission" date="2022-03" db="EMBL/GenBank/DDBJ databases">
        <title>Hymenobactersp. isolated from the air.</title>
        <authorList>
            <person name="Won M."/>
            <person name="Kwon S.-W."/>
        </authorList>
    </citation>
    <scope>NUCLEOTIDE SEQUENCE [LARGE SCALE GENOMIC DNA]</scope>
    <source>
        <strain evidence="1 2">KACC 21982</strain>
    </source>
</reference>
<organism evidence="1 2">
    <name type="scientific">Hymenobacter tibetensis</name>
    <dbReference type="NCBI Taxonomy" id="497967"/>
    <lineage>
        <taxon>Bacteria</taxon>
        <taxon>Pseudomonadati</taxon>
        <taxon>Bacteroidota</taxon>
        <taxon>Cytophagia</taxon>
        <taxon>Cytophagales</taxon>
        <taxon>Hymenobacteraceae</taxon>
        <taxon>Hymenobacter</taxon>
    </lineage>
</organism>
<evidence type="ECO:0000313" key="2">
    <source>
        <dbReference type="Proteomes" id="UP000831113"/>
    </source>
</evidence>
<proteinExistence type="predicted"/>
<sequence>MSISHSASADQLEASLRIFRSGDLAQALDLAHKNIDSWIQTLRASGETAHATIAADLVQLKGYLNGDDPNPISDTLQTLAEHINIIVDNANPRFISSLDELSKAMTDAARTLQHQRDDEQE</sequence>
<gene>
    <name evidence="1" type="ORF">MTX78_16720</name>
</gene>
<dbReference type="EMBL" id="CP094669">
    <property type="protein sequence ID" value="UOG73756.1"/>
    <property type="molecule type" value="Genomic_DNA"/>
</dbReference>
<dbReference type="Proteomes" id="UP000831113">
    <property type="component" value="Chromosome"/>
</dbReference>
<evidence type="ECO:0000313" key="1">
    <source>
        <dbReference type="EMBL" id="UOG73756.1"/>
    </source>
</evidence>
<keyword evidence="2" id="KW-1185">Reference proteome</keyword>